<protein>
    <submittedName>
        <fullName evidence="2">Uncharacterized protein</fullName>
    </submittedName>
</protein>
<accession>A0A0F8Z103</accession>
<gene>
    <name evidence="2" type="ORF">LCGC14_2829980</name>
</gene>
<reference evidence="2" key="1">
    <citation type="journal article" date="2015" name="Nature">
        <title>Complex archaea that bridge the gap between prokaryotes and eukaryotes.</title>
        <authorList>
            <person name="Spang A."/>
            <person name="Saw J.H."/>
            <person name="Jorgensen S.L."/>
            <person name="Zaremba-Niedzwiedzka K."/>
            <person name="Martijn J."/>
            <person name="Lind A.E."/>
            <person name="van Eijk R."/>
            <person name="Schleper C."/>
            <person name="Guy L."/>
            <person name="Ettema T.J."/>
        </authorList>
    </citation>
    <scope>NUCLEOTIDE SEQUENCE</scope>
</reference>
<proteinExistence type="predicted"/>
<name>A0A0F8Z103_9ZZZZ</name>
<evidence type="ECO:0000313" key="2">
    <source>
        <dbReference type="EMBL" id="KKK79785.1"/>
    </source>
</evidence>
<evidence type="ECO:0000256" key="1">
    <source>
        <dbReference type="SAM" id="MobiDB-lite"/>
    </source>
</evidence>
<feature type="region of interest" description="Disordered" evidence="1">
    <location>
        <begin position="1"/>
        <end position="22"/>
    </location>
</feature>
<sequence>MMNERNRHMAGTVPVRHIQGGC</sequence>
<feature type="non-terminal residue" evidence="2">
    <location>
        <position position="22"/>
    </location>
</feature>
<dbReference type="EMBL" id="LAZR01053867">
    <property type="protein sequence ID" value="KKK79785.1"/>
    <property type="molecule type" value="Genomic_DNA"/>
</dbReference>
<dbReference type="AlphaFoldDB" id="A0A0F8Z103"/>
<comment type="caution">
    <text evidence="2">The sequence shown here is derived from an EMBL/GenBank/DDBJ whole genome shotgun (WGS) entry which is preliminary data.</text>
</comment>
<organism evidence="2">
    <name type="scientific">marine sediment metagenome</name>
    <dbReference type="NCBI Taxonomy" id="412755"/>
    <lineage>
        <taxon>unclassified sequences</taxon>
        <taxon>metagenomes</taxon>
        <taxon>ecological metagenomes</taxon>
    </lineage>
</organism>